<name>A0A2I9D4S2_9DEIO</name>
<keyword evidence="2" id="KW-1185">Reference proteome</keyword>
<protein>
    <recommendedName>
        <fullName evidence="3">DUF1795 domain-containing protein</fullName>
    </recommendedName>
</protein>
<dbReference type="AlphaFoldDB" id="A0A2I9D4S2"/>
<dbReference type="OrthoDB" id="6623559at2"/>
<accession>A0A2I9D4S2</accession>
<evidence type="ECO:0000313" key="1">
    <source>
        <dbReference type="EMBL" id="GBF05646.1"/>
    </source>
</evidence>
<reference evidence="2" key="1">
    <citation type="submission" date="2018-01" db="EMBL/GenBank/DDBJ databases">
        <title>Draft Genome Sequence of the Radioresistant Bacterium Deinococcus aerius TR0125, Isolated from the Higher Atmosphere above Japan.</title>
        <authorList>
            <person name="Satoh K."/>
            <person name="Arai H."/>
            <person name="Sanzen T."/>
            <person name="Kawaguchi Y."/>
            <person name="Hayashi H."/>
            <person name="Yokobori S."/>
            <person name="Yamagishi A."/>
            <person name="Oono Y."/>
            <person name="Narumi I."/>
        </authorList>
    </citation>
    <scope>NUCLEOTIDE SEQUENCE [LARGE SCALE GENOMIC DNA]</scope>
    <source>
        <strain evidence="2">TR0125</strain>
    </source>
</reference>
<evidence type="ECO:0008006" key="3">
    <source>
        <dbReference type="Google" id="ProtNLM"/>
    </source>
</evidence>
<evidence type="ECO:0000313" key="2">
    <source>
        <dbReference type="Proteomes" id="UP000236569"/>
    </source>
</evidence>
<organism evidence="1 2">
    <name type="scientific">Deinococcus aerius</name>
    <dbReference type="NCBI Taxonomy" id="200253"/>
    <lineage>
        <taxon>Bacteria</taxon>
        <taxon>Thermotogati</taxon>
        <taxon>Deinococcota</taxon>
        <taxon>Deinococci</taxon>
        <taxon>Deinococcales</taxon>
        <taxon>Deinococcaceae</taxon>
        <taxon>Deinococcus</taxon>
    </lineage>
</organism>
<gene>
    <name evidence="1" type="ORF">DAERI_050155</name>
</gene>
<sequence>MNVLLPGVALLLLSTATETRLTVPGTSVSLALPAGFAPMPADVIALKYSRGGKPPTQVYSTPGPSYAVNIAFALRDVKLPAGSLAPAQTSIERSIAGTPGLRWLERGVKRVGDREWIVLRFWVDGLDQPIYNHLRVTREGDKTLLVTANVTKTLYPQYAAKLDAAMNSLK</sequence>
<dbReference type="Proteomes" id="UP000236569">
    <property type="component" value="Unassembled WGS sequence"/>
</dbReference>
<comment type="caution">
    <text evidence="1">The sequence shown here is derived from an EMBL/GenBank/DDBJ whole genome shotgun (WGS) entry which is preliminary data.</text>
</comment>
<dbReference type="RefSeq" id="WP_133161998.1">
    <property type="nucleotide sequence ID" value="NZ_BFAG01000005.1"/>
</dbReference>
<dbReference type="EMBL" id="BFAG01000005">
    <property type="protein sequence ID" value="GBF05646.1"/>
    <property type="molecule type" value="Genomic_DNA"/>
</dbReference>
<proteinExistence type="predicted"/>